<evidence type="ECO:0000313" key="2">
    <source>
        <dbReference type="Proteomes" id="UP001177260"/>
    </source>
</evidence>
<reference evidence="1 2" key="1">
    <citation type="journal article" date="2023" name="ACS Omega">
        <title>Identification of the Neoaspergillic Acid Biosynthesis Gene Cluster by Establishing an In Vitro CRISPR-Ribonucleoprotein Genetic System in Aspergillus melleus.</title>
        <authorList>
            <person name="Yuan B."/>
            <person name="Grau M.F."/>
            <person name="Murata R.M."/>
            <person name="Torok T."/>
            <person name="Venkateswaran K."/>
            <person name="Stajich J.E."/>
            <person name="Wang C.C.C."/>
        </authorList>
    </citation>
    <scope>NUCLEOTIDE SEQUENCE [LARGE SCALE GENOMIC DNA]</scope>
    <source>
        <strain evidence="1 2">IMV 1140</strain>
    </source>
</reference>
<protein>
    <submittedName>
        <fullName evidence="1">Protein hgh1</fullName>
    </submittedName>
</protein>
<name>A0ACC3AP41_9EURO</name>
<accession>A0ACC3AP41</accession>
<keyword evidence="2" id="KW-1185">Reference proteome</keyword>
<evidence type="ECO:0000313" key="1">
    <source>
        <dbReference type="EMBL" id="KAK1139339.1"/>
    </source>
</evidence>
<dbReference type="Proteomes" id="UP001177260">
    <property type="component" value="Unassembled WGS sequence"/>
</dbReference>
<comment type="caution">
    <text evidence="1">The sequence shown here is derived from an EMBL/GenBank/DDBJ whole genome shotgun (WGS) entry which is preliminary data.</text>
</comment>
<proteinExistence type="predicted"/>
<organism evidence="1 2">
    <name type="scientific">Aspergillus melleus</name>
    <dbReference type="NCBI Taxonomy" id="138277"/>
    <lineage>
        <taxon>Eukaryota</taxon>
        <taxon>Fungi</taxon>
        <taxon>Dikarya</taxon>
        <taxon>Ascomycota</taxon>
        <taxon>Pezizomycotina</taxon>
        <taxon>Eurotiomycetes</taxon>
        <taxon>Eurotiomycetidae</taxon>
        <taxon>Eurotiales</taxon>
        <taxon>Aspergillaceae</taxon>
        <taxon>Aspergillus</taxon>
        <taxon>Aspergillus subgen. Circumdati</taxon>
    </lineage>
</organism>
<gene>
    <name evidence="1" type="primary">HGH1</name>
    <name evidence="1" type="ORF">N8T08_001066</name>
</gene>
<dbReference type="EMBL" id="JAOPJF010000110">
    <property type="protein sequence ID" value="KAK1139339.1"/>
    <property type="molecule type" value="Genomic_DNA"/>
</dbReference>
<sequence>MSDGNVKHGMERADPSPVAIGELSGGLQEQPAFFETKNSTQLEHSAGLLGDNALDVRGQPDALTEPKPEYTARTQIIHAENEQHKSFESAPPTSHDSATKGPTTMSENPGLEDDSNDDVRDLKLLVRDYTPIAKNALTILINLSADEEILANLADDDPFVDTLLVKLTNTKEPNADDVSMLIANLAKSSKISRLLTLKRKIPESVSSSAFAIDQLMDCFVKGAEGALNKHANYDYLSYLFADLSKSEEGRAYFTTRQDYDGVVPVTKLTVFTEHKSTVRRKGVASTIKNVAFDVPFHTVLLSEDGANILPYILLPIAGPEEFAEEESMDMLADLQLLPPDKKRDSDHSIIVTHLETLLLLTTTREGRDIMRAIKVYPIIRECHLHVDNEDVQEACDRLVQVIMREEEGEESTNALPENGGNTNGQRQEDEEEKVVELF</sequence>